<dbReference type="GO" id="GO:0008324">
    <property type="term" value="F:monoatomic cation transmembrane transporter activity"/>
    <property type="evidence" value="ECO:0007669"/>
    <property type="project" value="InterPro"/>
</dbReference>
<keyword evidence="6 9" id="KW-0812">Transmembrane</keyword>
<dbReference type="InterPro" id="IPR010201">
    <property type="entry name" value="HflK"/>
</dbReference>
<keyword evidence="8 9" id="KW-0472">Membrane</keyword>
<dbReference type="NCBIfam" id="TIGR01933">
    <property type="entry name" value="hflK"/>
    <property type="match status" value="1"/>
</dbReference>
<keyword evidence="7 9" id="KW-1133">Transmembrane helix</keyword>
<evidence type="ECO:0000256" key="7">
    <source>
        <dbReference type="ARBA" id="ARBA00022989"/>
    </source>
</evidence>
<dbReference type="InterPro" id="IPR050291">
    <property type="entry name" value="CDF_Transporter"/>
</dbReference>
<dbReference type="Gene3D" id="1.20.1510.10">
    <property type="entry name" value="Cation efflux protein transmembrane domain"/>
    <property type="match status" value="1"/>
</dbReference>
<organism evidence="11 12">
    <name type="scientific">Tianweitania sediminis</name>
    <dbReference type="NCBI Taxonomy" id="1502156"/>
    <lineage>
        <taxon>Bacteria</taxon>
        <taxon>Pseudomonadati</taxon>
        <taxon>Pseudomonadota</taxon>
        <taxon>Alphaproteobacteria</taxon>
        <taxon>Hyphomicrobiales</taxon>
        <taxon>Phyllobacteriaceae</taxon>
        <taxon>Tianweitania</taxon>
    </lineage>
</organism>
<dbReference type="Proteomes" id="UP000666240">
    <property type="component" value="Unassembled WGS sequence"/>
</dbReference>
<gene>
    <name evidence="11" type="primary">hflK</name>
    <name evidence="11" type="ORF">J5Y06_17730</name>
</gene>
<comment type="caution">
    <text evidence="11">The sequence shown here is derived from an EMBL/GenBank/DDBJ whole genome shotgun (WGS) entry which is preliminary data.</text>
</comment>
<evidence type="ECO:0000256" key="5">
    <source>
        <dbReference type="ARBA" id="ARBA00022448"/>
    </source>
</evidence>
<dbReference type="EMBL" id="JAGIYY010000007">
    <property type="protein sequence ID" value="MBP0440493.1"/>
    <property type="molecule type" value="Genomic_DNA"/>
</dbReference>
<evidence type="ECO:0000256" key="8">
    <source>
        <dbReference type="ARBA" id="ARBA00023136"/>
    </source>
</evidence>
<feature type="transmembrane region" description="Helical" evidence="9">
    <location>
        <begin position="7"/>
        <end position="25"/>
    </location>
</feature>
<dbReference type="SUPFAM" id="SSF117892">
    <property type="entry name" value="Band 7/SPFH domain"/>
    <property type="match status" value="1"/>
</dbReference>
<proteinExistence type="inferred from homology"/>
<comment type="caution">
    <text evidence="9">Lacks conserved residue(s) required for the propagation of feature annotation.</text>
</comment>
<dbReference type="GO" id="GO:0016020">
    <property type="term" value="C:membrane"/>
    <property type="evidence" value="ECO:0007669"/>
    <property type="project" value="UniProtKB-SubCell"/>
</dbReference>
<evidence type="ECO:0000313" key="12">
    <source>
        <dbReference type="Proteomes" id="UP000666240"/>
    </source>
</evidence>
<dbReference type="SMART" id="SM00244">
    <property type="entry name" value="PHB"/>
    <property type="match status" value="1"/>
</dbReference>
<comment type="similarity">
    <text evidence="3 9">Belongs to the band 7/mec-2 family. HflK subfamily.</text>
</comment>
<keyword evidence="11" id="KW-0378">Hydrolase</keyword>
<dbReference type="InterPro" id="IPR058533">
    <property type="entry name" value="Cation_efflux_TM"/>
</dbReference>
<keyword evidence="5" id="KW-0813">Transport</keyword>
<dbReference type="RefSeq" id="WP_209336517.1">
    <property type="nucleotide sequence ID" value="NZ_JAGIYY010000007.1"/>
</dbReference>
<reference evidence="11" key="1">
    <citation type="submission" date="2021-03" db="EMBL/GenBank/DDBJ databases">
        <title>Genome sequencing and assembly of Tianweitania sediminis.</title>
        <authorList>
            <person name="Chhetri G."/>
        </authorList>
    </citation>
    <scope>NUCLEOTIDE SEQUENCE</scope>
    <source>
        <strain evidence="11">Z8</strain>
    </source>
</reference>
<sequence>MDRKERTVFVTILINGLLILFKFWLSTASGSLALRTSAIHSLADLAIGIFVLIGLFLSRTKLAAAARYGARAVENWVALLVSAAILYVGLDIVGEVLGGEPPELRNLGPITLASVVTVIVAYVIARYKLYVGRQTDSPALVASGYHSQVDIYASIVVVAGLGGAALGLENLDTAAAAIVVVMIFLSGFEIAAAAITALRNREQLQVEGQDTHRHVHSHSWLRVYAPVSALALVGLYFLTGMYTVQPGEVAVVRRFGKVIEEAGPGMHYRWPNPVESVDMVALDLVRRIETGPLQMLTGDENLISVRASLRFAVDDASAFVLNVSAPNDLILQAGVAALRQSVGGEAVDAVLTVDKSAIQDKAIVATQASLDRSNSGIRVVGVQLLESAPPPQVADAFRDVASAREDRNTFVNEALAYRNEVLPTARGDADIMRQTAQAYAVEKLAASAGDAANFEARRQAYAAAPDITRQRLYLEAVEKSLAGAKKFVMDPTITLQSTDLWIPQPGKAQLLPPNTIVTGARTNIP</sequence>
<dbReference type="GO" id="GO:0008233">
    <property type="term" value="F:peptidase activity"/>
    <property type="evidence" value="ECO:0007669"/>
    <property type="project" value="UniProtKB-KW"/>
</dbReference>
<evidence type="ECO:0000256" key="4">
    <source>
        <dbReference type="ARBA" id="ARBA00008114"/>
    </source>
</evidence>
<dbReference type="InterPro" id="IPR036013">
    <property type="entry name" value="Band_7/SPFH_dom_sf"/>
</dbReference>
<feature type="domain" description="Band 7" evidence="10">
    <location>
        <begin position="239"/>
        <end position="401"/>
    </location>
</feature>
<evidence type="ECO:0000256" key="9">
    <source>
        <dbReference type="RuleBase" id="RU364113"/>
    </source>
</evidence>
<feature type="transmembrane region" description="Helical" evidence="9">
    <location>
        <begin position="69"/>
        <end position="90"/>
    </location>
</feature>
<comment type="function">
    <text evidence="9">HflC and HflK could encode or regulate a protease.</text>
</comment>
<evidence type="ECO:0000313" key="11">
    <source>
        <dbReference type="EMBL" id="MBP0440493.1"/>
    </source>
</evidence>
<accession>A0A8J7UJW9</accession>
<dbReference type="CDD" id="cd03404">
    <property type="entry name" value="SPFH_HflK"/>
    <property type="match status" value="1"/>
</dbReference>
<name>A0A8J7UJW9_9HYPH</name>
<dbReference type="AlphaFoldDB" id="A0A8J7UJW9"/>
<dbReference type="InterPro" id="IPR001107">
    <property type="entry name" value="Band_7"/>
</dbReference>
<dbReference type="InterPro" id="IPR002524">
    <property type="entry name" value="Cation_efflux"/>
</dbReference>
<evidence type="ECO:0000259" key="10">
    <source>
        <dbReference type="SMART" id="SM00244"/>
    </source>
</evidence>
<keyword evidence="11" id="KW-0645">Protease</keyword>
<feature type="transmembrane region" description="Helical" evidence="9">
    <location>
        <begin position="219"/>
        <end position="238"/>
    </location>
</feature>
<evidence type="ECO:0000256" key="6">
    <source>
        <dbReference type="ARBA" id="ARBA00022692"/>
    </source>
</evidence>
<evidence type="ECO:0000256" key="1">
    <source>
        <dbReference type="ARBA" id="ARBA00004141"/>
    </source>
</evidence>
<dbReference type="Pfam" id="PF01145">
    <property type="entry name" value="Band_7"/>
    <property type="match status" value="1"/>
</dbReference>
<feature type="transmembrane region" description="Helical" evidence="9">
    <location>
        <begin position="149"/>
        <end position="168"/>
    </location>
</feature>
<dbReference type="InterPro" id="IPR027469">
    <property type="entry name" value="Cation_efflux_TMD_sf"/>
</dbReference>
<feature type="transmembrane region" description="Helical" evidence="9">
    <location>
        <begin position="37"/>
        <end position="57"/>
    </location>
</feature>
<dbReference type="NCBIfam" id="TIGR01297">
    <property type="entry name" value="CDF"/>
    <property type="match status" value="1"/>
</dbReference>
<dbReference type="GO" id="GO:0006508">
    <property type="term" value="P:proteolysis"/>
    <property type="evidence" value="ECO:0007669"/>
    <property type="project" value="UniProtKB-KW"/>
</dbReference>
<feature type="transmembrane region" description="Helical" evidence="9">
    <location>
        <begin position="110"/>
        <end position="129"/>
    </location>
</feature>
<dbReference type="PANTHER" id="PTHR43840">
    <property type="entry name" value="MITOCHONDRIAL METAL TRANSPORTER 1-RELATED"/>
    <property type="match status" value="1"/>
</dbReference>
<protein>
    <recommendedName>
        <fullName evidence="9">Protein HflK</fullName>
    </recommendedName>
</protein>
<keyword evidence="12" id="KW-1185">Reference proteome</keyword>
<dbReference type="SUPFAM" id="SSF161111">
    <property type="entry name" value="Cation efflux protein transmembrane domain-like"/>
    <property type="match status" value="1"/>
</dbReference>
<comment type="subcellular location">
    <subcellularLocation>
        <location evidence="1">Membrane</location>
        <topology evidence="1">Multi-pass membrane protein</topology>
    </subcellularLocation>
    <subcellularLocation>
        <location evidence="2">Membrane</location>
        <topology evidence="2">Single-pass membrane protein</topology>
    </subcellularLocation>
</comment>
<dbReference type="PANTHER" id="PTHR43840:SF15">
    <property type="entry name" value="MITOCHONDRIAL METAL TRANSPORTER 1-RELATED"/>
    <property type="match status" value="1"/>
</dbReference>
<evidence type="ECO:0000256" key="3">
    <source>
        <dbReference type="ARBA" id="ARBA00006971"/>
    </source>
</evidence>
<evidence type="ECO:0000256" key="2">
    <source>
        <dbReference type="ARBA" id="ARBA00004167"/>
    </source>
</evidence>
<comment type="subunit">
    <text evidence="9">HflC and HflK may interact to form a multimeric complex.</text>
</comment>
<comment type="similarity">
    <text evidence="4">Belongs to the cation diffusion facilitator (CDF) transporter (TC 2.A.4) family.</text>
</comment>
<dbReference type="Pfam" id="PF01545">
    <property type="entry name" value="Cation_efflux"/>
    <property type="match status" value="1"/>
</dbReference>
<feature type="transmembrane region" description="Helical" evidence="9">
    <location>
        <begin position="174"/>
        <end position="198"/>
    </location>
</feature>
<dbReference type="Gene3D" id="3.30.479.30">
    <property type="entry name" value="Band 7 domain"/>
    <property type="match status" value="1"/>
</dbReference>